<dbReference type="Gene3D" id="3.30.420.40">
    <property type="match status" value="2"/>
</dbReference>
<reference evidence="1 2" key="1">
    <citation type="submission" date="2020-09" db="EMBL/GenBank/DDBJ databases">
        <title>Bacillus nautilus sp. nov., Chryseoglobus crepusculi sp. nov, and Psychrobacter noctis sp. nov., isolated from deep-sea sponges from the equatorial Atlantic.</title>
        <authorList>
            <person name="Stennett H.L."/>
            <person name="Williams S.E."/>
        </authorList>
    </citation>
    <scope>NUCLEOTIDE SEQUENCE [LARGE SCALE GENOMIC DNA]</scope>
    <source>
        <strain evidence="1 2">28M-24</strain>
    </source>
</reference>
<gene>
    <name evidence="1" type="ORF">IEG06_13175</name>
</gene>
<dbReference type="EC" id="2.7.1.170" evidence="1"/>
<dbReference type="NCBIfam" id="NF007144">
    <property type="entry name" value="PRK09585.2-3"/>
    <property type="match status" value="1"/>
</dbReference>
<dbReference type="PANTHER" id="PTHR30605">
    <property type="entry name" value="ANHYDRO-N-ACETYLMURAMIC ACID KINASE"/>
    <property type="match status" value="1"/>
</dbReference>
<dbReference type="PANTHER" id="PTHR30605:SF0">
    <property type="entry name" value="ANHYDRO-N-ACETYLMURAMIC ACID KINASE"/>
    <property type="match status" value="1"/>
</dbReference>
<organism evidence="1 2">
    <name type="scientific">Olleya marilimosa</name>
    <dbReference type="NCBI Taxonomy" id="272164"/>
    <lineage>
        <taxon>Bacteria</taxon>
        <taxon>Pseudomonadati</taxon>
        <taxon>Bacteroidota</taxon>
        <taxon>Flavobacteriia</taxon>
        <taxon>Flavobacteriales</taxon>
        <taxon>Flavobacteriaceae</taxon>
    </lineage>
</organism>
<dbReference type="InterPro" id="IPR005338">
    <property type="entry name" value="Anhydro_N_Ac-Mur_kinase"/>
</dbReference>
<keyword evidence="2" id="KW-1185">Reference proteome</keyword>
<dbReference type="GO" id="GO:0016301">
    <property type="term" value="F:kinase activity"/>
    <property type="evidence" value="ECO:0007669"/>
    <property type="project" value="UniProtKB-KW"/>
</dbReference>
<evidence type="ECO:0000313" key="2">
    <source>
        <dbReference type="Proteomes" id="UP000627521"/>
    </source>
</evidence>
<keyword evidence="1" id="KW-0418">Kinase</keyword>
<dbReference type="Pfam" id="PF03702">
    <property type="entry name" value="AnmK"/>
    <property type="match status" value="1"/>
</dbReference>
<dbReference type="SUPFAM" id="SSF53067">
    <property type="entry name" value="Actin-like ATPase domain"/>
    <property type="match status" value="1"/>
</dbReference>
<comment type="caution">
    <text evidence="1">The sequence shown here is derived from an EMBL/GenBank/DDBJ whole genome shotgun (WGS) entry which is preliminary data.</text>
</comment>
<protein>
    <submittedName>
        <fullName evidence="1">Anhydro-N-acetylmuramic acid kinase</fullName>
        <ecNumber evidence="1">2.7.1.170</ecNumber>
    </submittedName>
</protein>
<keyword evidence="1" id="KW-0808">Transferase</keyword>
<proteinExistence type="predicted"/>
<dbReference type="RefSeq" id="WP_191100455.1">
    <property type="nucleotide sequence ID" value="NZ_JACXXF010000008.1"/>
</dbReference>
<accession>A0ABR8LZL8</accession>
<sequence>MIKDNYTVIGVMSGTSLDGIDLALISFKKTTNWSFKIEKAQTIAYPKTWLNKLKNLINLSASELNQIDAEYTAFLAAVINKFIKTNNISNIDAVCSHGHTALHRPELGYTLQIGNLSQLSDLIQQTVVCDFRIQDVELGGQGAPLVPIGDQLLFPEFNWCLNLGGFANISSEENNCRIAFDICPVNIVLNKYVGVLGFDFDDKGILARKGNYHDQLFNSLNHLAFYNQKAPKSLGLEWVKTNIFPLIDSFNLPIKDVLHTFVKHIAFQIAKVINQKQNTLVLATGGGVFNDFLIEELTKLTSNQIIIPSKNIIEFKEALIFGFLGVLRLRGENNCLKSVTGAFKDHSSGKIYRLKI</sequence>
<dbReference type="EMBL" id="JACXXH010000008">
    <property type="protein sequence ID" value="MBD3864404.1"/>
    <property type="molecule type" value="Genomic_DNA"/>
</dbReference>
<name>A0ABR8LZL8_9FLAO</name>
<evidence type="ECO:0000313" key="1">
    <source>
        <dbReference type="EMBL" id="MBD3864404.1"/>
    </source>
</evidence>
<dbReference type="Proteomes" id="UP000627521">
    <property type="component" value="Unassembled WGS sequence"/>
</dbReference>
<dbReference type="InterPro" id="IPR043129">
    <property type="entry name" value="ATPase_NBD"/>
</dbReference>